<evidence type="ECO:0000313" key="4">
    <source>
        <dbReference type="RefSeq" id="XP_026286636.2"/>
    </source>
</evidence>
<dbReference type="PROSITE" id="PS00028">
    <property type="entry name" value="ZINC_FINGER_C2H2_1"/>
    <property type="match status" value="2"/>
</dbReference>
<dbReference type="OrthoDB" id="7699017at2759"/>
<dbReference type="PANTHER" id="PTHR31912">
    <property type="entry name" value="IP13529P"/>
    <property type="match status" value="1"/>
</dbReference>
<feature type="domain" description="C2H2-type" evidence="2">
    <location>
        <begin position="81"/>
        <end position="110"/>
    </location>
</feature>
<proteinExistence type="predicted"/>
<dbReference type="GO" id="GO:0008270">
    <property type="term" value="F:zinc ion binding"/>
    <property type="evidence" value="ECO:0007669"/>
    <property type="project" value="UniProtKB-KW"/>
</dbReference>
<dbReference type="Proteomes" id="UP000504606">
    <property type="component" value="Unplaced"/>
</dbReference>
<keyword evidence="1" id="KW-0479">Metal-binding</keyword>
<evidence type="ECO:0000313" key="3">
    <source>
        <dbReference type="Proteomes" id="UP000504606"/>
    </source>
</evidence>
<dbReference type="InterPro" id="IPR013087">
    <property type="entry name" value="Znf_C2H2_type"/>
</dbReference>
<evidence type="ECO:0000256" key="1">
    <source>
        <dbReference type="PROSITE-ProRule" id="PRU00042"/>
    </source>
</evidence>
<dbReference type="PROSITE" id="PS50157">
    <property type="entry name" value="ZINC_FINGER_C2H2_2"/>
    <property type="match status" value="1"/>
</dbReference>
<name>A0A6J1T7K7_FRAOC</name>
<protein>
    <submittedName>
        <fullName evidence="4">Uncharacterized protein LOC113212240</fullName>
    </submittedName>
</protein>
<organism evidence="3 4">
    <name type="scientific">Frankliniella occidentalis</name>
    <name type="common">Western flower thrips</name>
    <name type="synonym">Euthrips occidentalis</name>
    <dbReference type="NCBI Taxonomy" id="133901"/>
    <lineage>
        <taxon>Eukaryota</taxon>
        <taxon>Metazoa</taxon>
        <taxon>Ecdysozoa</taxon>
        <taxon>Arthropoda</taxon>
        <taxon>Hexapoda</taxon>
        <taxon>Insecta</taxon>
        <taxon>Pterygota</taxon>
        <taxon>Neoptera</taxon>
        <taxon>Paraneoptera</taxon>
        <taxon>Thysanoptera</taxon>
        <taxon>Terebrantia</taxon>
        <taxon>Thripoidea</taxon>
        <taxon>Thripidae</taxon>
        <taxon>Frankliniella</taxon>
    </lineage>
</organism>
<dbReference type="PANTHER" id="PTHR31912:SF35">
    <property type="entry name" value="C2H2-TYPE DOMAIN-CONTAINING PROTEIN"/>
    <property type="match status" value="1"/>
</dbReference>
<sequence length="905" mass="104446">MFQCFYCPWTTASFKEYVSHRAHHRHINVHRYHCGLRQCYSALSSERLLRLHIIRKHNLKVSKLHIQASETIGATNAFGKYICTVTTCKKEHDKYRDFIKHLKSHMTKKQVVKCPFAECPAVYRNVKSFTAHLSRNHRGVCLAPSQNTPLLANSNEDEEVVSQDDIQNDNDVDLLFLNDLSERTSNIPSTSISESDLILHNLAQFCMRLEYHYLVPETVVQYSVTEMFKVHAQGQAFLREELTKNMRNEKISEEKMKSILDNSFARDPFKMNFDSNLSSTYRRKEYFKKMFTFVKPEKVEFFKPVKNSCGNIVNVKKFFYYVPVPDTLEACLKDKSLNIKLVPPTFSKDGFLVDVTDGEVFKNNKFFQENPTAFCLALYQDGVEIVNAIGPAKRKHKLLAIYLAILNLPEHLRSHINSIKLVALCREKDFVHDAVYGRIVEDLKKLETVGINVPDLGNVKAGLLFIAGDNLGSHGLGGFLENFSRSIYFCRYCIIDRPSFKRAGGESRVFTARTPAMYNEAVRKGQGKKSGYQGVKFNSVFNSLQSFHCCSPGLPGCFGHDLMEGICAFDLKLYIDHFIAEEWFTLCELNEAINSFPYSSRDKKDKPIPVQEGSERVKGGAWQVWTLLRLLPLIILEHVLDPTDRYWKALLLLLEIVEIVCAPQIHKSHLPYLQFSIDEYLTLRRELFPNVVLRPKHHYLTYYPELILKFGPLIKCWTMRFESKHTFFKRIARMIRNFKNILFSFSLKHELLQCYLRTGADTVLPLEVFKASDFIPSHYSRLIVNIVMKSMKSLSNVQLCQSAKFKGTSYANGDIVILSQESYQCDLSFGRIIFILFDCIESVFFVCEKLETLFDISQRLYRLGSVEGYVCVKPESLLSYYPHHAYEINSQQYVKLKHAIVCTPE</sequence>
<accession>A0A6J1T7K7</accession>
<dbReference type="GeneID" id="113212240"/>
<dbReference type="RefSeq" id="XP_026286636.2">
    <property type="nucleotide sequence ID" value="XM_026430851.2"/>
</dbReference>
<dbReference type="KEGG" id="foc:113212240"/>
<gene>
    <name evidence="4" type="primary">LOC113212240</name>
</gene>
<dbReference type="AlphaFoldDB" id="A0A6J1T7K7"/>
<evidence type="ECO:0000259" key="2">
    <source>
        <dbReference type="PROSITE" id="PS50157"/>
    </source>
</evidence>
<keyword evidence="3" id="KW-1185">Reference proteome</keyword>
<keyword evidence="1" id="KW-0863">Zinc-finger</keyword>
<dbReference type="SMART" id="SM00355">
    <property type="entry name" value="ZnF_C2H2"/>
    <property type="match status" value="4"/>
</dbReference>
<reference evidence="4" key="1">
    <citation type="submission" date="2025-08" db="UniProtKB">
        <authorList>
            <consortium name="RefSeq"/>
        </authorList>
    </citation>
    <scope>IDENTIFICATION</scope>
    <source>
        <tissue evidence="4">Whole organism</tissue>
    </source>
</reference>
<keyword evidence="1" id="KW-0862">Zinc</keyword>